<keyword evidence="4" id="KW-1185">Reference proteome</keyword>
<reference evidence="3" key="3">
    <citation type="submission" date="2015-06" db="UniProtKB">
        <authorList>
            <consortium name="EnsemblMetazoa"/>
        </authorList>
    </citation>
    <scope>IDENTIFICATION</scope>
</reference>
<accession>R7TT95</accession>
<dbReference type="EMBL" id="AMQN01002240">
    <property type="status" value="NOT_ANNOTATED_CDS"/>
    <property type="molecule type" value="Genomic_DNA"/>
</dbReference>
<evidence type="ECO:0000313" key="3">
    <source>
        <dbReference type="EnsemblMetazoa" id="CapteP205144"/>
    </source>
</evidence>
<evidence type="ECO:0000313" key="2">
    <source>
        <dbReference type="EMBL" id="ELT96812.1"/>
    </source>
</evidence>
<feature type="transmembrane region" description="Helical" evidence="1">
    <location>
        <begin position="95"/>
        <end position="120"/>
    </location>
</feature>
<evidence type="ECO:0000256" key="1">
    <source>
        <dbReference type="SAM" id="Phobius"/>
    </source>
</evidence>
<dbReference type="EMBL" id="KB308725">
    <property type="protein sequence ID" value="ELT96812.1"/>
    <property type="molecule type" value="Genomic_DNA"/>
</dbReference>
<dbReference type="HOGENOM" id="CLU_1628613_0_0_1"/>
<evidence type="ECO:0000313" key="4">
    <source>
        <dbReference type="Proteomes" id="UP000014760"/>
    </source>
</evidence>
<name>R7TT95_CAPTE</name>
<dbReference type="EnsemblMetazoa" id="CapteT205144">
    <property type="protein sequence ID" value="CapteP205144"/>
    <property type="gene ID" value="CapteG205144"/>
</dbReference>
<dbReference type="Proteomes" id="UP000014760">
    <property type="component" value="Unassembled WGS sequence"/>
</dbReference>
<keyword evidence="1" id="KW-0472">Membrane</keyword>
<sequence length="163" mass="17465">MYKVGLVRLGILQTILAAACLPEGGALMALNRNAAWSGIGLWVGVPVSFGSACAALAVFASAFLLISCIINLAGVSSDVGRIYPSYESKNLTPLYVCNILLFIIGSLQLPTAVLATMHYLGISCSCCKDHMSGVFTIEHEDPQDFAWDPYDTPQRNPAPNERI</sequence>
<dbReference type="PROSITE" id="PS51257">
    <property type="entry name" value="PROKAR_LIPOPROTEIN"/>
    <property type="match status" value="1"/>
</dbReference>
<organism evidence="2">
    <name type="scientific">Capitella teleta</name>
    <name type="common">Polychaete worm</name>
    <dbReference type="NCBI Taxonomy" id="283909"/>
    <lineage>
        <taxon>Eukaryota</taxon>
        <taxon>Metazoa</taxon>
        <taxon>Spiralia</taxon>
        <taxon>Lophotrochozoa</taxon>
        <taxon>Annelida</taxon>
        <taxon>Polychaeta</taxon>
        <taxon>Sedentaria</taxon>
        <taxon>Scolecida</taxon>
        <taxon>Capitellidae</taxon>
        <taxon>Capitella</taxon>
    </lineage>
</organism>
<gene>
    <name evidence="2" type="ORF">CAPTEDRAFT_205144</name>
</gene>
<reference evidence="2 4" key="2">
    <citation type="journal article" date="2013" name="Nature">
        <title>Insights into bilaterian evolution from three spiralian genomes.</title>
        <authorList>
            <person name="Simakov O."/>
            <person name="Marletaz F."/>
            <person name="Cho S.J."/>
            <person name="Edsinger-Gonzales E."/>
            <person name="Havlak P."/>
            <person name="Hellsten U."/>
            <person name="Kuo D.H."/>
            <person name="Larsson T."/>
            <person name="Lv J."/>
            <person name="Arendt D."/>
            <person name="Savage R."/>
            <person name="Osoegawa K."/>
            <person name="de Jong P."/>
            <person name="Grimwood J."/>
            <person name="Chapman J.A."/>
            <person name="Shapiro H."/>
            <person name="Aerts A."/>
            <person name="Otillar R.P."/>
            <person name="Terry A.Y."/>
            <person name="Boore J.L."/>
            <person name="Grigoriev I.V."/>
            <person name="Lindberg D.R."/>
            <person name="Seaver E.C."/>
            <person name="Weisblat D.A."/>
            <person name="Putnam N.H."/>
            <person name="Rokhsar D.S."/>
        </authorList>
    </citation>
    <scope>NUCLEOTIDE SEQUENCE</scope>
    <source>
        <strain evidence="2 4">I ESC-2004</strain>
    </source>
</reference>
<keyword evidence="1" id="KW-1133">Transmembrane helix</keyword>
<feature type="transmembrane region" description="Helical" evidence="1">
    <location>
        <begin position="41"/>
        <end position="74"/>
    </location>
</feature>
<proteinExistence type="predicted"/>
<reference evidence="4" key="1">
    <citation type="submission" date="2012-12" db="EMBL/GenBank/DDBJ databases">
        <authorList>
            <person name="Hellsten U."/>
            <person name="Grimwood J."/>
            <person name="Chapman J.A."/>
            <person name="Shapiro H."/>
            <person name="Aerts A."/>
            <person name="Otillar R.P."/>
            <person name="Terry A.Y."/>
            <person name="Boore J.L."/>
            <person name="Simakov O."/>
            <person name="Marletaz F."/>
            <person name="Cho S.-J."/>
            <person name="Edsinger-Gonzales E."/>
            <person name="Havlak P."/>
            <person name="Kuo D.-H."/>
            <person name="Larsson T."/>
            <person name="Lv J."/>
            <person name="Arendt D."/>
            <person name="Savage R."/>
            <person name="Osoegawa K."/>
            <person name="de Jong P."/>
            <person name="Lindberg D.R."/>
            <person name="Seaver E.C."/>
            <person name="Weisblat D.A."/>
            <person name="Putnam N.H."/>
            <person name="Grigoriev I.V."/>
            <person name="Rokhsar D.S."/>
        </authorList>
    </citation>
    <scope>NUCLEOTIDE SEQUENCE</scope>
    <source>
        <strain evidence="4">I ESC-2004</strain>
    </source>
</reference>
<dbReference type="AlphaFoldDB" id="R7TT95"/>
<keyword evidence="1" id="KW-0812">Transmembrane</keyword>
<protein>
    <submittedName>
        <fullName evidence="2 3">Uncharacterized protein</fullName>
    </submittedName>
</protein>